<proteinExistence type="predicted"/>
<sequence length="45" mass="5353">MEEEVEMVKVRKKINQLVAYTKSLKEEMRQSSVSLEVNGKMYFIE</sequence>
<organism evidence="1 2">
    <name type="scientific">Bacillus songklensis</name>
    <dbReference type="NCBI Taxonomy" id="1069116"/>
    <lineage>
        <taxon>Bacteria</taxon>
        <taxon>Bacillati</taxon>
        <taxon>Bacillota</taxon>
        <taxon>Bacilli</taxon>
        <taxon>Bacillales</taxon>
        <taxon>Bacillaceae</taxon>
        <taxon>Bacillus</taxon>
    </lineage>
</organism>
<evidence type="ECO:0000313" key="1">
    <source>
        <dbReference type="EMBL" id="MFC3885465.1"/>
    </source>
</evidence>
<gene>
    <name evidence="1" type="ORF">ACFOU2_19065</name>
</gene>
<accession>A0ABV8B7W6</accession>
<dbReference type="EMBL" id="JBHRZT010000072">
    <property type="protein sequence ID" value="MFC3885465.1"/>
    <property type="molecule type" value="Genomic_DNA"/>
</dbReference>
<evidence type="ECO:0000313" key="2">
    <source>
        <dbReference type="Proteomes" id="UP001595752"/>
    </source>
</evidence>
<reference evidence="2" key="1">
    <citation type="journal article" date="2019" name="Int. J. Syst. Evol. Microbiol.">
        <title>The Global Catalogue of Microorganisms (GCM) 10K type strain sequencing project: providing services to taxonomists for standard genome sequencing and annotation.</title>
        <authorList>
            <consortium name="The Broad Institute Genomics Platform"/>
            <consortium name="The Broad Institute Genome Sequencing Center for Infectious Disease"/>
            <person name="Wu L."/>
            <person name="Ma J."/>
        </authorList>
    </citation>
    <scope>NUCLEOTIDE SEQUENCE [LARGE SCALE GENOMIC DNA]</scope>
    <source>
        <strain evidence="2">CCUG 61889</strain>
    </source>
</reference>
<keyword evidence="2" id="KW-1185">Reference proteome</keyword>
<protein>
    <submittedName>
        <fullName evidence="1">Uncharacterized protein</fullName>
    </submittedName>
</protein>
<name>A0ABV8B7W6_9BACI</name>
<dbReference type="Proteomes" id="UP001595752">
    <property type="component" value="Unassembled WGS sequence"/>
</dbReference>
<comment type="caution">
    <text evidence="1">The sequence shown here is derived from an EMBL/GenBank/DDBJ whole genome shotgun (WGS) entry which is preliminary data.</text>
</comment>